<gene>
    <name evidence="1" type="ORF">DPMN_170668</name>
</gene>
<name>A0A9D4IBR0_DREPO</name>
<dbReference type="EMBL" id="JAIWYP010000009">
    <property type="protein sequence ID" value="KAH3769401.1"/>
    <property type="molecule type" value="Genomic_DNA"/>
</dbReference>
<dbReference type="AlphaFoldDB" id="A0A9D4IBR0"/>
<reference evidence="1" key="2">
    <citation type="submission" date="2020-11" db="EMBL/GenBank/DDBJ databases">
        <authorList>
            <person name="McCartney M.A."/>
            <person name="Auch B."/>
            <person name="Kono T."/>
            <person name="Mallez S."/>
            <person name="Becker A."/>
            <person name="Gohl D.M."/>
            <person name="Silverstein K.A.T."/>
            <person name="Koren S."/>
            <person name="Bechman K.B."/>
            <person name="Herman A."/>
            <person name="Abrahante J.E."/>
            <person name="Garbe J."/>
        </authorList>
    </citation>
    <scope>NUCLEOTIDE SEQUENCE</scope>
    <source>
        <strain evidence="1">Duluth1</strain>
        <tissue evidence="1">Whole animal</tissue>
    </source>
</reference>
<dbReference type="Proteomes" id="UP000828390">
    <property type="component" value="Unassembled WGS sequence"/>
</dbReference>
<evidence type="ECO:0000313" key="2">
    <source>
        <dbReference type="Proteomes" id="UP000828390"/>
    </source>
</evidence>
<reference evidence="1" key="1">
    <citation type="journal article" date="2019" name="bioRxiv">
        <title>The Genome of the Zebra Mussel, Dreissena polymorpha: A Resource for Invasive Species Research.</title>
        <authorList>
            <person name="McCartney M.A."/>
            <person name="Auch B."/>
            <person name="Kono T."/>
            <person name="Mallez S."/>
            <person name="Zhang Y."/>
            <person name="Obille A."/>
            <person name="Becker A."/>
            <person name="Abrahante J.E."/>
            <person name="Garbe J."/>
            <person name="Badalamenti J.P."/>
            <person name="Herman A."/>
            <person name="Mangelson H."/>
            <person name="Liachko I."/>
            <person name="Sullivan S."/>
            <person name="Sone E.D."/>
            <person name="Koren S."/>
            <person name="Silverstein K.A.T."/>
            <person name="Beckman K.B."/>
            <person name="Gohl D.M."/>
        </authorList>
    </citation>
    <scope>NUCLEOTIDE SEQUENCE</scope>
    <source>
        <strain evidence="1">Duluth1</strain>
        <tissue evidence="1">Whole animal</tissue>
    </source>
</reference>
<comment type="caution">
    <text evidence="1">The sequence shown here is derived from an EMBL/GenBank/DDBJ whole genome shotgun (WGS) entry which is preliminary data.</text>
</comment>
<accession>A0A9D4IBR0</accession>
<organism evidence="1 2">
    <name type="scientific">Dreissena polymorpha</name>
    <name type="common">Zebra mussel</name>
    <name type="synonym">Mytilus polymorpha</name>
    <dbReference type="NCBI Taxonomy" id="45954"/>
    <lineage>
        <taxon>Eukaryota</taxon>
        <taxon>Metazoa</taxon>
        <taxon>Spiralia</taxon>
        <taxon>Lophotrochozoa</taxon>
        <taxon>Mollusca</taxon>
        <taxon>Bivalvia</taxon>
        <taxon>Autobranchia</taxon>
        <taxon>Heteroconchia</taxon>
        <taxon>Euheterodonta</taxon>
        <taxon>Imparidentia</taxon>
        <taxon>Neoheterodontei</taxon>
        <taxon>Myida</taxon>
        <taxon>Dreissenoidea</taxon>
        <taxon>Dreissenidae</taxon>
        <taxon>Dreissena</taxon>
    </lineage>
</organism>
<protein>
    <submittedName>
        <fullName evidence="1">Uncharacterized protein</fullName>
    </submittedName>
</protein>
<proteinExistence type="predicted"/>
<sequence length="68" mass="7855">MSTPAEVRVFLQVPVSKFGLEDIQDFLGNQIMQLKMNENTLLASSLTEQKRKMYNYEKVNNAIMVVME</sequence>
<keyword evidence="2" id="KW-1185">Reference proteome</keyword>
<evidence type="ECO:0000313" key="1">
    <source>
        <dbReference type="EMBL" id="KAH3769401.1"/>
    </source>
</evidence>